<keyword evidence="2" id="KW-1185">Reference proteome</keyword>
<accession>A0ACC4C1T3</accession>
<name>A0ACC4C1T3_POPAL</name>
<proteinExistence type="predicted"/>
<organism evidence="1 2">
    <name type="scientific">Populus alba</name>
    <name type="common">White poplar</name>
    <dbReference type="NCBI Taxonomy" id="43335"/>
    <lineage>
        <taxon>Eukaryota</taxon>
        <taxon>Viridiplantae</taxon>
        <taxon>Streptophyta</taxon>
        <taxon>Embryophyta</taxon>
        <taxon>Tracheophyta</taxon>
        <taxon>Spermatophyta</taxon>
        <taxon>Magnoliopsida</taxon>
        <taxon>eudicotyledons</taxon>
        <taxon>Gunneridae</taxon>
        <taxon>Pentapetalae</taxon>
        <taxon>rosids</taxon>
        <taxon>fabids</taxon>
        <taxon>Malpighiales</taxon>
        <taxon>Salicaceae</taxon>
        <taxon>Saliceae</taxon>
        <taxon>Populus</taxon>
    </lineage>
</organism>
<evidence type="ECO:0000313" key="2">
    <source>
        <dbReference type="Proteomes" id="UP000309997"/>
    </source>
</evidence>
<dbReference type="EMBL" id="RCHU02000007">
    <property type="protein sequence ID" value="KAL3584271.1"/>
    <property type="molecule type" value="Genomic_DNA"/>
</dbReference>
<gene>
    <name evidence="1" type="ORF">D5086_015332</name>
</gene>
<comment type="caution">
    <text evidence="1">The sequence shown here is derived from an EMBL/GenBank/DDBJ whole genome shotgun (WGS) entry which is preliminary data.</text>
</comment>
<sequence length="68" mass="7224">MPTKASRSSTYTRDFPSGQKIQATLGGPLIPIMSTTTVRLKSSGSRSPEAPNYRSSASKCTLISSAME</sequence>
<protein>
    <submittedName>
        <fullName evidence="1">Uncharacterized protein</fullName>
    </submittedName>
</protein>
<dbReference type="Proteomes" id="UP000309997">
    <property type="component" value="Unassembled WGS sequence"/>
</dbReference>
<evidence type="ECO:0000313" key="1">
    <source>
        <dbReference type="EMBL" id="KAL3584271.1"/>
    </source>
</evidence>
<reference evidence="1 2" key="1">
    <citation type="journal article" date="2024" name="Plant Biotechnol. J.">
        <title>Genome and CRISPR/Cas9 system of a widespread forest tree (Populus alba) in the world.</title>
        <authorList>
            <person name="Liu Y.J."/>
            <person name="Jiang P.F."/>
            <person name="Han X.M."/>
            <person name="Li X.Y."/>
            <person name="Wang H.M."/>
            <person name="Wang Y.J."/>
            <person name="Wang X.X."/>
            <person name="Zeng Q.Y."/>
        </authorList>
    </citation>
    <scope>NUCLEOTIDE SEQUENCE [LARGE SCALE GENOMIC DNA]</scope>
    <source>
        <strain evidence="2">cv. PAL-ZL1</strain>
    </source>
</reference>